<evidence type="ECO:0000256" key="3">
    <source>
        <dbReference type="ARBA" id="ARBA00023052"/>
    </source>
</evidence>
<comment type="caution">
    <text evidence="5">The sequence shown here is derived from an EMBL/GenBank/DDBJ whole genome shotgun (WGS) entry which is preliminary data.</text>
</comment>
<dbReference type="InterPro" id="IPR001017">
    <property type="entry name" value="DH_E1"/>
</dbReference>
<accession>A0A2U1Q5H6</accession>
<dbReference type="Proteomes" id="UP000245207">
    <property type="component" value="Unassembled WGS sequence"/>
</dbReference>
<dbReference type="Pfam" id="PF00676">
    <property type="entry name" value="E1_dh"/>
    <property type="match status" value="1"/>
</dbReference>
<dbReference type="InterPro" id="IPR029061">
    <property type="entry name" value="THDP-binding"/>
</dbReference>
<keyword evidence="3" id="KW-0786">Thiamine pyrophosphate</keyword>
<dbReference type="AlphaFoldDB" id="A0A2U1Q5H6"/>
<dbReference type="InterPro" id="IPR050642">
    <property type="entry name" value="PDH_E1_Alpha_Subunit"/>
</dbReference>
<dbReference type="GO" id="GO:0006086">
    <property type="term" value="P:pyruvate decarboxylation to acetyl-CoA"/>
    <property type="evidence" value="ECO:0007669"/>
    <property type="project" value="TreeGrafter"/>
</dbReference>
<keyword evidence="2" id="KW-0560">Oxidoreductase</keyword>
<evidence type="ECO:0000256" key="1">
    <source>
        <dbReference type="ARBA" id="ARBA00001964"/>
    </source>
</evidence>
<gene>
    <name evidence="5" type="ORF">CTI12_AA073000</name>
</gene>
<keyword evidence="5" id="KW-0670">Pyruvate</keyword>
<protein>
    <submittedName>
        <fullName evidence="5">Pyruvate dehydrogenase E1 alpha</fullName>
    </submittedName>
</protein>
<reference evidence="5 6" key="1">
    <citation type="journal article" date="2018" name="Mol. Plant">
        <title>The genome of Artemisia annua provides insight into the evolution of Asteraceae family and artemisinin biosynthesis.</title>
        <authorList>
            <person name="Shen Q."/>
            <person name="Zhang L."/>
            <person name="Liao Z."/>
            <person name="Wang S."/>
            <person name="Yan T."/>
            <person name="Shi P."/>
            <person name="Liu M."/>
            <person name="Fu X."/>
            <person name="Pan Q."/>
            <person name="Wang Y."/>
            <person name="Lv Z."/>
            <person name="Lu X."/>
            <person name="Zhang F."/>
            <person name="Jiang W."/>
            <person name="Ma Y."/>
            <person name="Chen M."/>
            <person name="Hao X."/>
            <person name="Li L."/>
            <person name="Tang Y."/>
            <person name="Lv G."/>
            <person name="Zhou Y."/>
            <person name="Sun X."/>
            <person name="Brodelius P.E."/>
            <person name="Rose J.K.C."/>
            <person name="Tang K."/>
        </authorList>
    </citation>
    <scope>NUCLEOTIDE SEQUENCE [LARGE SCALE GENOMIC DNA]</scope>
    <source>
        <strain evidence="6">cv. Huhao1</strain>
        <tissue evidence="5">Leaf</tissue>
    </source>
</reference>
<sequence length="147" mass="16079">MILPLQVVRLLGRYRFGNDERGFIKLLKKEDSVVSTYCDNVHALRKGALALAVMAELFGKKTGCCHGQDGSMHMFSAEHNVLGGFAFIREGIPVATGAAFVSTYTREVLNQADCDHVMLALFGDGIANNEQFFECLNMAALLCNTSI</sequence>
<evidence type="ECO:0000313" key="5">
    <source>
        <dbReference type="EMBL" id="PWA93248.1"/>
    </source>
</evidence>
<evidence type="ECO:0000313" key="6">
    <source>
        <dbReference type="Proteomes" id="UP000245207"/>
    </source>
</evidence>
<dbReference type="SUPFAM" id="SSF52518">
    <property type="entry name" value="Thiamin diphosphate-binding fold (THDP-binding)"/>
    <property type="match status" value="1"/>
</dbReference>
<name>A0A2U1Q5H6_ARTAN</name>
<organism evidence="5 6">
    <name type="scientific">Artemisia annua</name>
    <name type="common">Sweet wormwood</name>
    <dbReference type="NCBI Taxonomy" id="35608"/>
    <lineage>
        <taxon>Eukaryota</taxon>
        <taxon>Viridiplantae</taxon>
        <taxon>Streptophyta</taxon>
        <taxon>Embryophyta</taxon>
        <taxon>Tracheophyta</taxon>
        <taxon>Spermatophyta</taxon>
        <taxon>Magnoliopsida</taxon>
        <taxon>eudicotyledons</taxon>
        <taxon>Gunneridae</taxon>
        <taxon>Pentapetalae</taxon>
        <taxon>asterids</taxon>
        <taxon>campanulids</taxon>
        <taxon>Asterales</taxon>
        <taxon>Asteraceae</taxon>
        <taxon>Asteroideae</taxon>
        <taxon>Anthemideae</taxon>
        <taxon>Artemisiinae</taxon>
        <taxon>Artemisia</taxon>
    </lineage>
</organism>
<dbReference type="Gene3D" id="3.40.50.970">
    <property type="match status" value="1"/>
</dbReference>
<dbReference type="GO" id="GO:0004739">
    <property type="term" value="F:pyruvate dehydrogenase (acetyl-transferring) activity"/>
    <property type="evidence" value="ECO:0007669"/>
    <property type="project" value="TreeGrafter"/>
</dbReference>
<evidence type="ECO:0000256" key="2">
    <source>
        <dbReference type="ARBA" id="ARBA00023002"/>
    </source>
</evidence>
<dbReference type="EMBL" id="PKPP01000401">
    <property type="protein sequence ID" value="PWA93248.1"/>
    <property type="molecule type" value="Genomic_DNA"/>
</dbReference>
<proteinExistence type="predicted"/>
<keyword evidence="6" id="KW-1185">Reference proteome</keyword>
<comment type="cofactor">
    <cofactor evidence="1">
        <name>thiamine diphosphate</name>
        <dbReference type="ChEBI" id="CHEBI:58937"/>
    </cofactor>
</comment>
<feature type="domain" description="Dehydrogenase E1 component" evidence="4">
    <location>
        <begin position="25"/>
        <end position="142"/>
    </location>
</feature>
<dbReference type="PANTHER" id="PTHR11516:SF60">
    <property type="entry name" value="PYRUVATE DEHYDROGENASE E1 COMPONENT SUBUNIT ALPHA"/>
    <property type="match status" value="1"/>
</dbReference>
<dbReference type="OrthoDB" id="1714895at2759"/>
<evidence type="ECO:0000259" key="4">
    <source>
        <dbReference type="Pfam" id="PF00676"/>
    </source>
</evidence>
<dbReference type="STRING" id="35608.A0A2U1Q5H6"/>
<dbReference type="PANTHER" id="PTHR11516">
    <property type="entry name" value="PYRUVATE DEHYDROGENASE E1 COMPONENT, ALPHA SUBUNIT BACTERIAL AND ORGANELLAR"/>
    <property type="match status" value="1"/>
</dbReference>